<reference evidence="3" key="1">
    <citation type="journal article" date="2019" name="Int. J. Syst. Evol. Microbiol.">
        <title>The Global Catalogue of Microorganisms (GCM) 10K type strain sequencing project: providing services to taxonomists for standard genome sequencing and annotation.</title>
        <authorList>
            <consortium name="The Broad Institute Genomics Platform"/>
            <consortium name="The Broad Institute Genome Sequencing Center for Infectious Disease"/>
            <person name="Wu L."/>
            <person name="Ma J."/>
        </authorList>
    </citation>
    <scope>NUCLEOTIDE SEQUENCE [LARGE SCALE GENOMIC DNA]</scope>
    <source>
        <strain evidence="3">KCTC 42986</strain>
    </source>
</reference>
<feature type="coiled-coil region" evidence="1">
    <location>
        <begin position="481"/>
        <end position="508"/>
    </location>
</feature>
<evidence type="ECO:0000313" key="3">
    <source>
        <dbReference type="Proteomes" id="UP001595530"/>
    </source>
</evidence>
<gene>
    <name evidence="2" type="ORF">ACFOFO_21480</name>
</gene>
<accession>A0ABV7F9Q7</accession>
<name>A0ABV7F9Q7_9BURK</name>
<dbReference type="Proteomes" id="UP001595530">
    <property type="component" value="Unassembled WGS sequence"/>
</dbReference>
<evidence type="ECO:0000313" key="2">
    <source>
        <dbReference type="EMBL" id="MFC3110502.1"/>
    </source>
</evidence>
<comment type="caution">
    <text evidence="2">The sequence shown here is derived from an EMBL/GenBank/DDBJ whole genome shotgun (WGS) entry which is preliminary data.</text>
</comment>
<protein>
    <submittedName>
        <fullName evidence="2">Uncharacterized protein</fullName>
    </submittedName>
</protein>
<sequence>MYNDTKVYPGADAVHQIRSYREHFYQPRDVVCIMGQGLTPAQLQGAGVFDTSGGDVFLLTPLQDASFDPIRQHSADPFQSNTASLRDTITSAILSSKANGRLFACDNRRPAPPPNCEKLAMQGIERDQDQFAAAMAVRTPVNRSVIHVYTYDPAANTDAAFAANAAVMNTFISRVATQEITMAPIYQPRPSNGTNYNVWTQDLASPVDAYSLTDYLGNFISRVAVDGIYARFLAIGSDFDGLKSTTPVVKPISEVKVVSYNAFARSDAMMEMVRAYVCNDGTGALMALKDFPSDTQMTFTIFKFYSCDNRALNGQRVVDMNIFLQKDLKFVRDDLRQLSLEDKLNEINKQLVALNGIQLSSLKALLAIEKYVAQTFYDSRIASLSTQSAQIQAAAGSTNLLQVAGAIAGTVSGISELTTGLTAFQALTKNAPSSDFGLLKDYFVDKSADFKKSGDNMSNGFSSLAKTGPVVLAAIDSALHTGANANEIAQLRQQLDALQKEKTALLADITTQVRQADAQLIDIYSTLYRLRSAQQTLRRDVENSLHPLIALNLLSSVGIEFVANVKGCIYGVHSWSDGSQNSTVPVLQDCAGSATTLAALQTCTGRAKDKSQLVAVIGHQQAYIVAHGRDALQCFKH</sequence>
<proteinExistence type="predicted"/>
<dbReference type="RefSeq" id="WP_390332807.1">
    <property type="nucleotide sequence ID" value="NZ_JBHRTP010000080.1"/>
</dbReference>
<keyword evidence="3" id="KW-1185">Reference proteome</keyword>
<evidence type="ECO:0000256" key="1">
    <source>
        <dbReference type="SAM" id="Coils"/>
    </source>
</evidence>
<organism evidence="2 3">
    <name type="scientific">Undibacterium arcticum</name>
    <dbReference type="NCBI Taxonomy" id="1762892"/>
    <lineage>
        <taxon>Bacteria</taxon>
        <taxon>Pseudomonadati</taxon>
        <taxon>Pseudomonadota</taxon>
        <taxon>Betaproteobacteria</taxon>
        <taxon>Burkholderiales</taxon>
        <taxon>Oxalobacteraceae</taxon>
        <taxon>Undibacterium</taxon>
    </lineage>
</organism>
<dbReference type="EMBL" id="JBHRTP010000080">
    <property type="protein sequence ID" value="MFC3110502.1"/>
    <property type="molecule type" value="Genomic_DNA"/>
</dbReference>
<keyword evidence="1" id="KW-0175">Coiled coil</keyword>